<protein>
    <submittedName>
        <fullName evidence="8">MATE family efflux transporter</fullName>
    </submittedName>
</protein>
<evidence type="ECO:0000256" key="1">
    <source>
        <dbReference type="ARBA" id="ARBA00004651"/>
    </source>
</evidence>
<evidence type="ECO:0000256" key="4">
    <source>
        <dbReference type="ARBA" id="ARBA00022692"/>
    </source>
</evidence>
<dbReference type="Proteomes" id="UP000886824">
    <property type="component" value="Unassembled WGS sequence"/>
</dbReference>
<feature type="transmembrane region" description="Helical" evidence="7">
    <location>
        <begin position="129"/>
        <end position="149"/>
    </location>
</feature>
<dbReference type="InterPro" id="IPR048279">
    <property type="entry name" value="MdtK-like"/>
</dbReference>
<dbReference type="GO" id="GO:0015297">
    <property type="term" value="F:antiporter activity"/>
    <property type="evidence" value="ECO:0007669"/>
    <property type="project" value="InterPro"/>
</dbReference>
<dbReference type="InterPro" id="IPR052031">
    <property type="entry name" value="Membrane_Transporter-Flippase"/>
</dbReference>
<dbReference type="CDD" id="cd13138">
    <property type="entry name" value="MATE_yoeA_like"/>
    <property type="match status" value="1"/>
</dbReference>
<evidence type="ECO:0000256" key="3">
    <source>
        <dbReference type="ARBA" id="ARBA00022475"/>
    </source>
</evidence>
<sequence length="444" mass="47956">MTRGEPLGLIVRFSLPLLVGNAFQQLYNMVDSWVVGKFVGTTALAAVGIAFPVVFLLSSLFIGLSIGASVMIAQFIGSEDKDAVRRGVNTVYGAFMVSIVPLTIFGLVIAGPMLRLIQVPENVYAQAHIYLLVVFAGIIGSLGYNINAGILQGLGDSRTPLLFLAVACVINTVLDLVFVLVLHWDVFGVAFATIIAQISSWLFGIRYVNRKYHDFSIQPFRLAVEKRLLRRVLRLGVPSGIQQCQLAVAILVLQALINSFGEQFAAGFSAANKIDTFAFMPIDSFALAVTTYVGQNVGAGQMDRVKNGVRKALVLCIVVCAVMSALVVPNGALFLSIFSSDPAVIQAGQAYLVRVLSTMVLLAIMYPLNNALRGAGAVVTPMVSNIVALWAARVPAAYLLAHFYGKEALYWSYPIGWVLGILISGTVYLRGRWKRVCTAARITE</sequence>
<keyword evidence="2" id="KW-0813">Transport</keyword>
<evidence type="ECO:0000256" key="6">
    <source>
        <dbReference type="ARBA" id="ARBA00023136"/>
    </source>
</evidence>
<proteinExistence type="predicted"/>
<dbReference type="EMBL" id="DXCX01000062">
    <property type="protein sequence ID" value="HIY73526.1"/>
    <property type="molecule type" value="Genomic_DNA"/>
</dbReference>
<organism evidence="8 9">
    <name type="scientific">Candidatus Intestinimonas merdavium</name>
    <dbReference type="NCBI Taxonomy" id="2838622"/>
    <lineage>
        <taxon>Bacteria</taxon>
        <taxon>Bacillati</taxon>
        <taxon>Bacillota</taxon>
        <taxon>Clostridia</taxon>
        <taxon>Eubacteriales</taxon>
        <taxon>Intestinimonas</taxon>
    </lineage>
</organism>
<dbReference type="GO" id="GO:0005886">
    <property type="term" value="C:plasma membrane"/>
    <property type="evidence" value="ECO:0007669"/>
    <property type="project" value="UniProtKB-SubCell"/>
</dbReference>
<feature type="transmembrane region" description="Helical" evidence="7">
    <location>
        <begin position="161"/>
        <end position="181"/>
    </location>
</feature>
<feature type="transmembrane region" description="Helical" evidence="7">
    <location>
        <begin position="88"/>
        <end position="109"/>
    </location>
</feature>
<accession>A0A9D2CD51</accession>
<dbReference type="GO" id="GO:0042910">
    <property type="term" value="F:xenobiotic transmembrane transporter activity"/>
    <property type="evidence" value="ECO:0007669"/>
    <property type="project" value="InterPro"/>
</dbReference>
<comment type="subcellular location">
    <subcellularLocation>
        <location evidence="1">Cell membrane</location>
        <topology evidence="1">Multi-pass membrane protein</topology>
    </subcellularLocation>
</comment>
<keyword evidence="6 7" id="KW-0472">Membrane</keyword>
<evidence type="ECO:0000256" key="2">
    <source>
        <dbReference type="ARBA" id="ARBA00022448"/>
    </source>
</evidence>
<dbReference type="PANTHER" id="PTHR43549">
    <property type="entry name" value="MULTIDRUG RESISTANCE PROTEIN YPNP-RELATED"/>
    <property type="match status" value="1"/>
</dbReference>
<keyword evidence="5 7" id="KW-1133">Transmembrane helix</keyword>
<evidence type="ECO:0000313" key="9">
    <source>
        <dbReference type="Proteomes" id="UP000886824"/>
    </source>
</evidence>
<dbReference type="AlphaFoldDB" id="A0A9D2CD51"/>
<dbReference type="InterPro" id="IPR002528">
    <property type="entry name" value="MATE_fam"/>
</dbReference>
<evidence type="ECO:0000256" key="7">
    <source>
        <dbReference type="SAM" id="Phobius"/>
    </source>
</evidence>
<feature type="transmembrane region" description="Helical" evidence="7">
    <location>
        <begin position="350"/>
        <end position="368"/>
    </location>
</feature>
<dbReference type="PANTHER" id="PTHR43549:SF3">
    <property type="entry name" value="MULTIDRUG RESISTANCE PROTEIN YPNP-RELATED"/>
    <property type="match status" value="1"/>
</dbReference>
<reference evidence="8" key="2">
    <citation type="submission" date="2021-04" db="EMBL/GenBank/DDBJ databases">
        <authorList>
            <person name="Gilroy R."/>
        </authorList>
    </citation>
    <scope>NUCLEOTIDE SEQUENCE</scope>
    <source>
        <strain evidence="8">CHK33-7979</strain>
    </source>
</reference>
<dbReference type="PIRSF" id="PIRSF006603">
    <property type="entry name" value="DinF"/>
    <property type="match status" value="1"/>
</dbReference>
<keyword evidence="3" id="KW-1003">Cell membrane</keyword>
<dbReference type="NCBIfam" id="TIGR00797">
    <property type="entry name" value="matE"/>
    <property type="match status" value="1"/>
</dbReference>
<comment type="caution">
    <text evidence="8">The sequence shown here is derived from an EMBL/GenBank/DDBJ whole genome shotgun (WGS) entry which is preliminary data.</text>
</comment>
<keyword evidence="4 7" id="KW-0812">Transmembrane</keyword>
<feature type="transmembrane region" description="Helical" evidence="7">
    <location>
        <begin position="410"/>
        <end position="429"/>
    </location>
</feature>
<feature type="transmembrane region" description="Helical" evidence="7">
    <location>
        <begin position="187"/>
        <end position="208"/>
    </location>
</feature>
<feature type="transmembrane region" description="Helical" evidence="7">
    <location>
        <begin position="312"/>
        <end position="338"/>
    </location>
</feature>
<evidence type="ECO:0000313" key="8">
    <source>
        <dbReference type="EMBL" id="HIY73526.1"/>
    </source>
</evidence>
<feature type="transmembrane region" description="Helical" evidence="7">
    <location>
        <begin position="375"/>
        <end position="398"/>
    </location>
</feature>
<dbReference type="Pfam" id="PF01554">
    <property type="entry name" value="MatE"/>
    <property type="match status" value="2"/>
</dbReference>
<evidence type="ECO:0000256" key="5">
    <source>
        <dbReference type="ARBA" id="ARBA00022989"/>
    </source>
</evidence>
<name>A0A9D2CD51_9FIRM</name>
<feature type="transmembrane region" description="Helical" evidence="7">
    <location>
        <begin position="46"/>
        <end position="76"/>
    </location>
</feature>
<gene>
    <name evidence="8" type="ORF">H9826_06080</name>
</gene>
<reference evidence="8" key="1">
    <citation type="journal article" date="2021" name="PeerJ">
        <title>Extensive microbial diversity within the chicken gut microbiome revealed by metagenomics and culture.</title>
        <authorList>
            <person name="Gilroy R."/>
            <person name="Ravi A."/>
            <person name="Getino M."/>
            <person name="Pursley I."/>
            <person name="Horton D.L."/>
            <person name="Alikhan N.F."/>
            <person name="Baker D."/>
            <person name="Gharbi K."/>
            <person name="Hall N."/>
            <person name="Watson M."/>
            <person name="Adriaenssens E.M."/>
            <person name="Foster-Nyarko E."/>
            <person name="Jarju S."/>
            <person name="Secka A."/>
            <person name="Antonio M."/>
            <person name="Oren A."/>
            <person name="Chaudhuri R.R."/>
            <person name="La Ragione R."/>
            <person name="Hildebrand F."/>
            <person name="Pallen M.J."/>
        </authorList>
    </citation>
    <scope>NUCLEOTIDE SEQUENCE</scope>
    <source>
        <strain evidence="8">CHK33-7979</strain>
    </source>
</reference>